<dbReference type="SUPFAM" id="SSF51556">
    <property type="entry name" value="Metallo-dependent hydrolases"/>
    <property type="match status" value="1"/>
</dbReference>
<dbReference type="OrthoDB" id="5687299at2"/>
<dbReference type="InterPro" id="IPR006680">
    <property type="entry name" value="Amidohydro-rel"/>
</dbReference>
<protein>
    <submittedName>
        <fullName evidence="7">Dihydropyrimidinase</fullName>
        <ecNumber evidence="7">3.5.2.2</ecNumber>
    </submittedName>
</protein>
<dbReference type="SUPFAM" id="SSF51338">
    <property type="entry name" value="Composite domain of metallo-dependent hydrolases"/>
    <property type="match status" value="2"/>
</dbReference>
<dbReference type="RefSeq" id="WP_140842119.1">
    <property type="nucleotide sequence ID" value="NZ_RCZI01000003.1"/>
</dbReference>
<gene>
    <name evidence="7" type="primary">hydA</name>
    <name evidence="7" type="ORF">EAH82_11965</name>
</gene>
<dbReference type="InterPro" id="IPR050378">
    <property type="entry name" value="Metallo-dep_Hydrolases_sf"/>
</dbReference>
<feature type="domain" description="Amidohydrolase-related" evidence="6">
    <location>
        <begin position="51"/>
        <end position="445"/>
    </location>
</feature>
<feature type="modified residue" description="N6-carboxylysine" evidence="5">
    <location>
        <position position="152"/>
    </location>
</feature>
<reference evidence="7 8" key="1">
    <citation type="journal article" date="2019" name="Environ. Microbiol.">
        <title>Species interactions and distinct microbial communities in high Arctic permafrost affected cryosols are associated with the CH4 and CO2 gas fluxes.</title>
        <authorList>
            <person name="Altshuler I."/>
            <person name="Hamel J."/>
            <person name="Turney S."/>
            <person name="Magnuson E."/>
            <person name="Levesque R."/>
            <person name="Greer C."/>
            <person name="Whyte L.G."/>
        </authorList>
    </citation>
    <scope>NUCLEOTIDE SEQUENCE [LARGE SCALE GENOMIC DNA]</scope>
    <source>
        <strain evidence="7 8">S06.C</strain>
    </source>
</reference>
<dbReference type="EMBL" id="RCZI01000003">
    <property type="protein sequence ID" value="TPG27491.1"/>
    <property type="molecule type" value="Genomic_DNA"/>
</dbReference>
<dbReference type="Gene3D" id="2.30.40.10">
    <property type="entry name" value="Urease, subunit C, domain 1"/>
    <property type="match status" value="1"/>
</dbReference>
<dbReference type="PANTHER" id="PTHR11647">
    <property type="entry name" value="HYDRANTOINASE/DIHYDROPYRIMIDINASE FAMILY MEMBER"/>
    <property type="match status" value="1"/>
</dbReference>
<comment type="caution">
    <text evidence="7">The sequence shown here is derived from an EMBL/GenBank/DDBJ whole genome shotgun (WGS) entry which is preliminary data.</text>
</comment>
<dbReference type="GO" id="GO:0004157">
    <property type="term" value="F:dihydropyrimidinase activity"/>
    <property type="evidence" value="ECO:0007669"/>
    <property type="project" value="UniProtKB-EC"/>
</dbReference>
<keyword evidence="4 7" id="KW-0378">Hydrolase</keyword>
<evidence type="ECO:0000256" key="4">
    <source>
        <dbReference type="ARBA" id="ARBA00022801"/>
    </source>
</evidence>
<evidence type="ECO:0000313" key="7">
    <source>
        <dbReference type="EMBL" id="TPG27491.1"/>
    </source>
</evidence>
<dbReference type="InterPro" id="IPR011778">
    <property type="entry name" value="Hydantoinase/dihydroPyrase"/>
</dbReference>
<dbReference type="Pfam" id="PF01979">
    <property type="entry name" value="Amidohydro_1"/>
    <property type="match status" value="1"/>
</dbReference>
<dbReference type="InterPro" id="IPR032466">
    <property type="entry name" value="Metal_Hydrolase"/>
</dbReference>
<comment type="similarity">
    <text evidence="2">Belongs to the metallo-dependent hydrolases superfamily. Hydantoinase/dihydropyrimidinase family.</text>
</comment>
<dbReference type="Proteomes" id="UP000319212">
    <property type="component" value="Unassembled WGS sequence"/>
</dbReference>
<name>A0A502DT61_9BURK</name>
<dbReference type="CDD" id="cd01314">
    <property type="entry name" value="D-HYD"/>
    <property type="match status" value="1"/>
</dbReference>
<evidence type="ECO:0000313" key="8">
    <source>
        <dbReference type="Proteomes" id="UP000319212"/>
    </source>
</evidence>
<dbReference type="AlphaFoldDB" id="A0A502DT61"/>
<sequence length="470" mass="51193">MTKTLIRNGRIVTAIDDYRADLLIEDGQIAAIGKQLDVGPDTRVIDAAGLLVLPGGVDVHTHLENTFGDSTTADDYESGTRAAAFGGTTTVIDFAFQGKEDSPLDAIARTQAKASVGASIDYGFHVILTHVDDKVLGDMKHAIRHEGVSSFKMFMAYPGTVMVDDAAIFQAMRLVGEHGGMVALHAENGNVIELLIREALAQGHTSPRYHALTRPAILEGEATHRGIKLAELANAPVYFVHLSAKEALKHVIEARDGGIPVFAETCPHYLFFDESVYDSDDFSVAKHVMTPPLRNKESQDALWTALKTDDLQLISTDHCPFCMKEGHMGRVHQKEHGRHDFSKIPNGAPGIETRMTVIYDGGVRTKRITLNRFVELTATAPAKLFGLFPRKGTIAVGSDADIVLFDANDTQVISAHTHHSNVDYSLFEGKHVHGVVKKVFSRGELIVDGEQWLGRPGRGQFLARGEVGGF</sequence>
<evidence type="ECO:0000256" key="5">
    <source>
        <dbReference type="PIRSR" id="PIRSR611778-50"/>
    </source>
</evidence>
<evidence type="ECO:0000256" key="2">
    <source>
        <dbReference type="ARBA" id="ARBA00008829"/>
    </source>
</evidence>
<dbReference type="PANTHER" id="PTHR11647:SF1">
    <property type="entry name" value="COLLAPSIN RESPONSE MEDIATOR PROTEIN"/>
    <property type="match status" value="1"/>
</dbReference>
<evidence type="ECO:0000256" key="1">
    <source>
        <dbReference type="ARBA" id="ARBA00001947"/>
    </source>
</evidence>
<dbReference type="NCBIfam" id="TIGR02033">
    <property type="entry name" value="D-hydantoinase"/>
    <property type="match status" value="1"/>
</dbReference>
<evidence type="ECO:0000259" key="6">
    <source>
        <dbReference type="Pfam" id="PF01979"/>
    </source>
</evidence>
<dbReference type="FunFam" id="3.20.20.140:FF:000076">
    <property type="entry name" value="Dihydropyrimidinase like 2"/>
    <property type="match status" value="1"/>
</dbReference>
<organism evidence="7 8">
    <name type="scientific">Variovorax guangxiensis</name>
    <dbReference type="NCBI Taxonomy" id="1775474"/>
    <lineage>
        <taxon>Bacteria</taxon>
        <taxon>Pseudomonadati</taxon>
        <taxon>Pseudomonadota</taxon>
        <taxon>Betaproteobacteria</taxon>
        <taxon>Burkholderiales</taxon>
        <taxon>Comamonadaceae</taxon>
        <taxon>Variovorax</taxon>
    </lineage>
</organism>
<dbReference type="EC" id="3.5.2.2" evidence="7"/>
<evidence type="ECO:0000256" key="3">
    <source>
        <dbReference type="ARBA" id="ARBA00022723"/>
    </source>
</evidence>
<keyword evidence="3" id="KW-0479">Metal-binding</keyword>
<comment type="PTM">
    <text evidence="5">Carbamylation allows a single lysine to coordinate two divalent metal cations.</text>
</comment>
<dbReference type="GO" id="GO:0046872">
    <property type="term" value="F:metal ion binding"/>
    <property type="evidence" value="ECO:0007669"/>
    <property type="project" value="UniProtKB-KW"/>
</dbReference>
<proteinExistence type="inferred from homology"/>
<comment type="cofactor">
    <cofactor evidence="1">
        <name>Zn(2+)</name>
        <dbReference type="ChEBI" id="CHEBI:29105"/>
    </cofactor>
</comment>
<dbReference type="Gene3D" id="3.20.20.140">
    <property type="entry name" value="Metal-dependent hydrolases"/>
    <property type="match status" value="1"/>
</dbReference>
<dbReference type="GO" id="GO:0005829">
    <property type="term" value="C:cytosol"/>
    <property type="evidence" value="ECO:0007669"/>
    <property type="project" value="TreeGrafter"/>
</dbReference>
<accession>A0A502DT61</accession>
<dbReference type="InterPro" id="IPR011059">
    <property type="entry name" value="Metal-dep_hydrolase_composite"/>
</dbReference>